<feature type="non-terminal residue" evidence="1">
    <location>
        <position position="1"/>
    </location>
</feature>
<protein>
    <submittedName>
        <fullName evidence="1">10165_t:CDS:1</fullName>
    </submittedName>
</protein>
<comment type="caution">
    <text evidence="1">The sequence shown here is derived from an EMBL/GenBank/DDBJ whole genome shotgun (WGS) entry which is preliminary data.</text>
</comment>
<dbReference type="AlphaFoldDB" id="A0A9N9N656"/>
<evidence type="ECO:0000313" key="2">
    <source>
        <dbReference type="Proteomes" id="UP000789831"/>
    </source>
</evidence>
<sequence>LDLSTFAIIRRIMDPKLVRTFMVSAEDLSSSETSLIVFDIFQSIKTRKASFISLVQALGDYLTNEDASIRAK</sequence>
<dbReference type="Proteomes" id="UP000789831">
    <property type="component" value="Unassembled WGS sequence"/>
</dbReference>
<name>A0A9N9N656_9GLOM</name>
<gene>
    <name evidence="1" type="ORF">AGERDE_LOCUS13654</name>
</gene>
<keyword evidence="2" id="KW-1185">Reference proteome</keyword>
<organism evidence="1 2">
    <name type="scientific">Ambispora gerdemannii</name>
    <dbReference type="NCBI Taxonomy" id="144530"/>
    <lineage>
        <taxon>Eukaryota</taxon>
        <taxon>Fungi</taxon>
        <taxon>Fungi incertae sedis</taxon>
        <taxon>Mucoromycota</taxon>
        <taxon>Glomeromycotina</taxon>
        <taxon>Glomeromycetes</taxon>
        <taxon>Archaeosporales</taxon>
        <taxon>Ambisporaceae</taxon>
        <taxon>Ambispora</taxon>
    </lineage>
</organism>
<proteinExistence type="predicted"/>
<dbReference type="EMBL" id="CAJVPL010019070">
    <property type="protein sequence ID" value="CAG8704084.1"/>
    <property type="molecule type" value="Genomic_DNA"/>
</dbReference>
<feature type="non-terminal residue" evidence="1">
    <location>
        <position position="72"/>
    </location>
</feature>
<reference evidence="1" key="1">
    <citation type="submission" date="2021-06" db="EMBL/GenBank/DDBJ databases">
        <authorList>
            <person name="Kallberg Y."/>
            <person name="Tangrot J."/>
            <person name="Rosling A."/>
        </authorList>
    </citation>
    <scope>NUCLEOTIDE SEQUENCE</scope>
    <source>
        <strain evidence="1">MT106</strain>
    </source>
</reference>
<accession>A0A9N9N656</accession>
<evidence type="ECO:0000313" key="1">
    <source>
        <dbReference type="EMBL" id="CAG8704084.1"/>
    </source>
</evidence>